<dbReference type="SMART" id="SM00415">
    <property type="entry name" value="HSF"/>
    <property type="match status" value="1"/>
</dbReference>
<evidence type="ECO:0000256" key="3">
    <source>
        <dbReference type="ARBA" id="ARBA00023242"/>
    </source>
</evidence>
<keyword evidence="2" id="KW-0238">DNA-binding</keyword>
<evidence type="ECO:0000313" key="6">
    <source>
        <dbReference type="EMBL" id="CAJ1950287.1"/>
    </source>
</evidence>
<keyword evidence="7" id="KW-1185">Reference proteome</keyword>
<proteinExistence type="inferred from homology"/>
<protein>
    <recommendedName>
        <fullName evidence="5">HSF-type DNA-binding domain-containing protein</fullName>
    </recommendedName>
</protein>
<evidence type="ECO:0000259" key="5">
    <source>
        <dbReference type="SMART" id="SM00415"/>
    </source>
</evidence>
<reference evidence="6" key="1">
    <citation type="submission" date="2023-08" db="EMBL/GenBank/DDBJ databases">
        <authorList>
            <person name="Audoor S."/>
            <person name="Bilcke G."/>
        </authorList>
    </citation>
    <scope>NUCLEOTIDE SEQUENCE</scope>
</reference>
<accession>A0AAD2PUG8</accession>
<dbReference type="InterPro" id="IPR036388">
    <property type="entry name" value="WH-like_DNA-bd_sf"/>
</dbReference>
<dbReference type="FunFam" id="1.10.10.10:FF:000479">
    <property type="entry name" value="Predicted protein"/>
    <property type="match status" value="1"/>
</dbReference>
<name>A0AAD2PUG8_9STRA</name>
<dbReference type="InterPro" id="IPR036390">
    <property type="entry name" value="WH_DNA-bd_sf"/>
</dbReference>
<dbReference type="EMBL" id="CAKOGP040001759">
    <property type="protein sequence ID" value="CAJ1950287.1"/>
    <property type="molecule type" value="Genomic_DNA"/>
</dbReference>
<evidence type="ECO:0000256" key="2">
    <source>
        <dbReference type="ARBA" id="ARBA00023125"/>
    </source>
</evidence>
<dbReference type="GO" id="GO:0003700">
    <property type="term" value="F:DNA-binding transcription factor activity"/>
    <property type="evidence" value="ECO:0007669"/>
    <property type="project" value="InterPro"/>
</dbReference>
<feature type="domain" description="HSF-type DNA-binding" evidence="5">
    <location>
        <begin position="50"/>
        <end position="145"/>
    </location>
</feature>
<organism evidence="6 7">
    <name type="scientific">Cylindrotheca closterium</name>
    <dbReference type="NCBI Taxonomy" id="2856"/>
    <lineage>
        <taxon>Eukaryota</taxon>
        <taxon>Sar</taxon>
        <taxon>Stramenopiles</taxon>
        <taxon>Ochrophyta</taxon>
        <taxon>Bacillariophyta</taxon>
        <taxon>Bacillariophyceae</taxon>
        <taxon>Bacillariophycidae</taxon>
        <taxon>Bacillariales</taxon>
        <taxon>Bacillariaceae</taxon>
        <taxon>Cylindrotheca</taxon>
    </lineage>
</organism>
<keyword evidence="3" id="KW-0539">Nucleus</keyword>
<dbReference type="InterPro" id="IPR000232">
    <property type="entry name" value="HSF_DNA-bd"/>
</dbReference>
<gene>
    <name evidence="6" type="ORF">CYCCA115_LOCUS12515</name>
</gene>
<comment type="similarity">
    <text evidence="4">Belongs to the HSF family.</text>
</comment>
<dbReference type="PANTHER" id="PTHR10015">
    <property type="entry name" value="HEAT SHOCK TRANSCRIPTION FACTOR"/>
    <property type="match status" value="1"/>
</dbReference>
<dbReference type="GO" id="GO:0043565">
    <property type="term" value="F:sequence-specific DNA binding"/>
    <property type="evidence" value="ECO:0007669"/>
    <property type="project" value="InterPro"/>
</dbReference>
<dbReference type="Pfam" id="PF00447">
    <property type="entry name" value="HSF_DNA-bind"/>
    <property type="match status" value="1"/>
</dbReference>
<dbReference type="Proteomes" id="UP001295423">
    <property type="component" value="Unassembled WGS sequence"/>
</dbReference>
<dbReference type="PRINTS" id="PR00056">
    <property type="entry name" value="HSFDOMAIN"/>
</dbReference>
<dbReference type="SUPFAM" id="SSF46785">
    <property type="entry name" value="Winged helix' DNA-binding domain"/>
    <property type="match status" value="1"/>
</dbReference>
<evidence type="ECO:0000313" key="7">
    <source>
        <dbReference type="Proteomes" id="UP001295423"/>
    </source>
</evidence>
<comment type="caution">
    <text evidence="6">The sequence shown here is derived from an EMBL/GenBank/DDBJ whole genome shotgun (WGS) entry which is preliminary data.</text>
</comment>
<dbReference type="PANTHER" id="PTHR10015:SF206">
    <property type="entry name" value="HSF-TYPE DNA-BINDING DOMAIN-CONTAINING PROTEIN"/>
    <property type="match status" value="1"/>
</dbReference>
<dbReference type="AlphaFoldDB" id="A0AAD2PUG8"/>
<evidence type="ECO:0000256" key="4">
    <source>
        <dbReference type="RuleBase" id="RU004020"/>
    </source>
</evidence>
<dbReference type="GO" id="GO:0005634">
    <property type="term" value="C:nucleus"/>
    <property type="evidence" value="ECO:0007669"/>
    <property type="project" value="UniProtKB-SubCell"/>
</dbReference>
<dbReference type="Gene3D" id="1.10.10.10">
    <property type="entry name" value="Winged helix-like DNA-binding domain superfamily/Winged helix DNA-binding domain"/>
    <property type="match status" value="1"/>
</dbReference>
<sequence>MMNKQQQPLQVDLLGSSSASGASGETDTQNIVTSSALLSAKAFSSNSQLSQLNFPCKLHRILNNPEYSDIICWLPHGRSWRLQQQQRFEKEVLPIFFRHGRYASFARQINGWGFRRIASGPDFNSYHHELFLRDAPDMCLRMTRPSAAELAERKRSEPDSPPNFYLMPKINPESADPQQQPPQIPPVMVEGCSSSESSSAAQGDDYMINLIRRIAVYAPQQQDMMLQLELGMLDKQRQEILEQMKQVKTAFHGSSNHIYTADANVSRISPTMNFPSPQERESLQYHQVAKINHISNLVGASSSDAQASFQHQPMISNLAQRAALEMYLQQMGQIPSHF</sequence>
<comment type="subcellular location">
    <subcellularLocation>
        <location evidence="1">Nucleus</location>
    </subcellularLocation>
</comment>
<evidence type="ECO:0000256" key="1">
    <source>
        <dbReference type="ARBA" id="ARBA00004123"/>
    </source>
</evidence>